<dbReference type="OrthoDB" id="255198at2"/>
<feature type="compositionally biased region" description="Basic residues" evidence="1">
    <location>
        <begin position="343"/>
        <end position="353"/>
    </location>
</feature>
<reference evidence="2 3" key="2">
    <citation type="journal article" date="2011" name="Stand. Genomic Sci.">
        <title>Complete genome sequence of Truepera radiovictrix type strain (RQ-24).</title>
        <authorList>
            <person name="Ivanova N."/>
            <person name="Rohde C."/>
            <person name="Munk C."/>
            <person name="Nolan M."/>
            <person name="Lucas S."/>
            <person name="Del Rio T.G."/>
            <person name="Tice H."/>
            <person name="Deshpande S."/>
            <person name="Cheng J.F."/>
            <person name="Tapia R."/>
            <person name="Han C."/>
            <person name="Goodwin L."/>
            <person name="Pitluck S."/>
            <person name="Liolios K."/>
            <person name="Mavromatis K."/>
            <person name="Mikhailova N."/>
            <person name="Pati A."/>
            <person name="Chen A."/>
            <person name="Palaniappan K."/>
            <person name="Land M."/>
            <person name="Hauser L."/>
            <person name="Chang Y.J."/>
            <person name="Jeffries C.D."/>
            <person name="Brambilla E."/>
            <person name="Rohde M."/>
            <person name="Goker M."/>
            <person name="Tindall B.J."/>
            <person name="Woyke T."/>
            <person name="Bristow J."/>
            <person name="Eisen J.A."/>
            <person name="Markowitz V."/>
            <person name="Hugenholtz P."/>
            <person name="Kyrpides N.C."/>
            <person name="Klenk H.P."/>
            <person name="Lapidus A."/>
        </authorList>
    </citation>
    <scope>NUCLEOTIDE SEQUENCE [LARGE SCALE GENOMIC DNA]</scope>
    <source>
        <strain evidence="3">DSM 17093 / CIP 108686 / LMG 22925 / RQ-24</strain>
    </source>
</reference>
<dbReference type="Proteomes" id="UP000000379">
    <property type="component" value="Chromosome"/>
</dbReference>
<reference evidence="3" key="1">
    <citation type="submission" date="2010-05" db="EMBL/GenBank/DDBJ databases">
        <title>The complete genome of Truepera radiovictris DSM 17093.</title>
        <authorList>
            <consortium name="US DOE Joint Genome Institute (JGI-PGF)"/>
            <person name="Lucas S."/>
            <person name="Copeland A."/>
            <person name="Lapidus A."/>
            <person name="Glavina del Rio T."/>
            <person name="Dalin E."/>
            <person name="Tice H."/>
            <person name="Bruce D."/>
            <person name="Goodwin L."/>
            <person name="Pitluck S."/>
            <person name="Kyrpides N."/>
            <person name="Mavromatis K."/>
            <person name="Ovchinnikova G."/>
            <person name="Munk A.C."/>
            <person name="Detter J.C."/>
            <person name="Han C."/>
            <person name="Tapia R."/>
            <person name="Land M."/>
            <person name="Hauser L."/>
            <person name="Markowitz V."/>
            <person name="Cheng J.-F."/>
            <person name="Hugenholtz P."/>
            <person name="Woyke T."/>
            <person name="Wu D."/>
            <person name="Tindall B."/>
            <person name="Pomrenke H.G."/>
            <person name="Brambilla E."/>
            <person name="Klenk H.-P."/>
            <person name="Eisen J.A."/>
        </authorList>
    </citation>
    <scope>NUCLEOTIDE SEQUENCE [LARGE SCALE GENOMIC DNA]</scope>
    <source>
        <strain evidence="3">DSM 17093 / CIP 108686 / LMG 22925 / RQ-24</strain>
    </source>
</reference>
<evidence type="ECO:0000256" key="1">
    <source>
        <dbReference type="SAM" id="MobiDB-lite"/>
    </source>
</evidence>
<protein>
    <recommendedName>
        <fullName evidence="4">NurA domain-containing protein</fullName>
    </recommendedName>
</protein>
<dbReference type="AlphaFoldDB" id="D7CYD6"/>
<dbReference type="RefSeq" id="WP_013178143.1">
    <property type="nucleotide sequence ID" value="NC_014221.1"/>
</dbReference>
<dbReference type="KEGG" id="tra:Trad_1657"/>
<keyword evidence="3" id="KW-1185">Reference proteome</keyword>
<dbReference type="InterPro" id="IPR012337">
    <property type="entry name" value="RNaseH-like_sf"/>
</dbReference>
<dbReference type="STRING" id="649638.Trad_1657"/>
<dbReference type="eggNOG" id="COG2380">
    <property type="taxonomic scope" value="Bacteria"/>
</dbReference>
<dbReference type="SUPFAM" id="SSF53098">
    <property type="entry name" value="Ribonuclease H-like"/>
    <property type="match status" value="1"/>
</dbReference>
<accession>D7CYD6</accession>
<dbReference type="EMBL" id="CP002049">
    <property type="protein sequence ID" value="ADI14775.1"/>
    <property type="molecule type" value="Genomic_DNA"/>
</dbReference>
<organism evidence="2 3">
    <name type="scientific">Truepera radiovictrix (strain DSM 17093 / CIP 108686 / LMG 22925 / RQ-24)</name>
    <dbReference type="NCBI Taxonomy" id="649638"/>
    <lineage>
        <taxon>Bacteria</taxon>
        <taxon>Thermotogati</taxon>
        <taxon>Deinococcota</taxon>
        <taxon>Deinococci</taxon>
        <taxon>Trueperales</taxon>
        <taxon>Trueperaceae</taxon>
        <taxon>Truepera</taxon>
    </lineage>
</organism>
<feature type="region of interest" description="Disordered" evidence="1">
    <location>
        <begin position="333"/>
        <end position="353"/>
    </location>
</feature>
<dbReference type="HOGENOM" id="CLU_069565_0_0_0"/>
<evidence type="ECO:0000313" key="2">
    <source>
        <dbReference type="EMBL" id="ADI14775.1"/>
    </source>
</evidence>
<evidence type="ECO:0008006" key="4">
    <source>
        <dbReference type="Google" id="ProtNLM"/>
    </source>
</evidence>
<gene>
    <name evidence="2" type="ordered locus">Trad_1657</name>
</gene>
<proteinExistence type="predicted"/>
<name>D7CYD6_TRURR</name>
<evidence type="ECO:0000313" key="3">
    <source>
        <dbReference type="Proteomes" id="UP000000379"/>
    </source>
</evidence>
<sequence>MRLRLDPWAMEYNTAYHAESSPEARAGVDVRCECDAWRPIRPARAETLWRDLFFLDGSRRVEARVLLEEGSAQVAFGALGSYGVGVVSCCARGDRAAAFLCDPETLFVKRVCALSSGQSTAPFVIAATRSCLGQLEYAVLETDERDSDAVIRRVQQEMLAAERKLASRLLSRSPEALVICDGPRPLVGGEPNVVGYLKTIFEPKVGERELDVVRALEQGERSPLYLVRTQDPEHSYFEWFVRLRDPRPWLYSLAGMVRLQAYAGPNAEGRLAWAQNLADWSCLTLPRFASRQHQDPRAPQQLLPIRALERELARRMGSAQVIRRRVMRHLAQQEGVAQEGARRAPRTVRRGEA</sequence>